<keyword evidence="2" id="KW-0812">Transmembrane</keyword>
<dbReference type="AlphaFoldDB" id="A0A2S7ADH2"/>
<sequence>MTGRRYTSFAWLCVLVVVLVAFGCLSYSRNAALIAQALHTIAFFLALHLPESWCNARASAHRDQSPPATGSTPDFPEQPRRGIR</sequence>
<keyword evidence="2" id="KW-1133">Transmembrane helix</keyword>
<protein>
    <submittedName>
        <fullName evidence="3">Uncharacterized protein</fullName>
    </submittedName>
</protein>
<dbReference type="EMBL" id="MIGY01000002">
    <property type="protein sequence ID" value="PPU07779.1"/>
    <property type="molecule type" value="Genomic_DNA"/>
</dbReference>
<name>A0A2S7ADH2_9XANT</name>
<dbReference type="PROSITE" id="PS51257">
    <property type="entry name" value="PROKAR_LIPOPROTEIN"/>
    <property type="match status" value="1"/>
</dbReference>
<comment type="caution">
    <text evidence="3">The sequence shown here is derived from an EMBL/GenBank/DDBJ whole genome shotgun (WGS) entry which is preliminary data.</text>
</comment>
<evidence type="ECO:0000313" key="4">
    <source>
        <dbReference type="Proteomes" id="UP000239204"/>
    </source>
</evidence>
<feature type="region of interest" description="Disordered" evidence="1">
    <location>
        <begin position="58"/>
        <end position="84"/>
    </location>
</feature>
<evidence type="ECO:0000256" key="1">
    <source>
        <dbReference type="SAM" id="MobiDB-lite"/>
    </source>
</evidence>
<keyword evidence="2" id="KW-0472">Membrane</keyword>
<evidence type="ECO:0000256" key="2">
    <source>
        <dbReference type="SAM" id="Phobius"/>
    </source>
</evidence>
<proteinExistence type="predicted"/>
<reference evidence="3 4" key="1">
    <citation type="submission" date="2016-08" db="EMBL/GenBank/DDBJ databases">
        <title>Evolution of the type three secretion system and type three effector repertoires in Xanthomonas.</title>
        <authorList>
            <person name="Merda D."/>
            <person name="Briand M."/>
            <person name="Bosis E."/>
            <person name="Rousseau C."/>
            <person name="Portier P."/>
            <person name="Jacques M.-A."/>
            <person name="Fischer-Le Saux M."/>
        </authorList>
    </citation>
    <scope>NUCLEOTIDE SEQUENCE [LARGE SCALE GENOMIC DNA]</scope>
    <source>
        <strain evidence="3 4">CFBP 7645</strain>
    </source>
</reference>
<evidence type="ECO:0000313" key="3">
    <source>
        <dbReference type="EMBL" id="PPU07779.1"/>
    </source>
</evidence>
<dbReference type="RefSeq" id="WP_104537259.1">
    <property type="nucleotide sequence ID" value="NZ_MIGY01000002.1"/>
</dbReference>
<accession>A0A2S7ADH2</accession>
<organism evidence="3 4">
    <name type="scientific">Xanthomonas arboricola</name>
    <dbReference type="NCBI Taxonomy" id="56448"/>
    <lineage>
        <taxon>Bacteria</taxon>
        <taxon>Pseudomonadati</taxon>
        <taxon>Pseudomonadota</taxon>
        <taxon>Gammaproteobacteria</taxon>
        <taxon>Lysobacterales</taxon>
        <taxon>Lysobacteraceae</taxon>
        <taxon>Xanthomonas</taxon>
    </lineage>
</organism>
<gene>
    <name evidence="3" type="ORF">XarjCFBP7645_09240</name>
</gene>
<feature type="transmembrane region" description="Helical" evidence="2">
    <location>
        <begin position="6"/>
        <end position="25"/>
    </location>
</feature>
<dbReference type="Proteomes" id="UP000239204">
    <property type="component" value="Unassembled WGS sequence"/>
</dbReference>